<evidence type="ECO:0000313" key="9">
    <source>
        <dbReference type="Proteomes" id="UP000018001"/>
    </source>
</evidence>
<dbReference type="CDD" id="cd12148">
    <property type="entry name" value="fungal_TF_MHR"/>
    <property type="match status" value="1"/>
</dbReference>
<evidence type="ECO:0000256" key="2">
    <source>
        <dbReference type="ARBA" id="ARBA00023015"/>
    </source>
</evidence>
<sequence>MLLKSISLNEFEYPNFTANLEHKGGQDMKNAVDETIVTWIADDVILTKSSALETSHVIIVDNSPKALLIASIQLVTESYLKKLEEENQLWKASASPGSSILRLGSKSVLEDQHRQRNRSNHPPSNEGGEGGPSNLDGDIRNPLIEDRAWFVRDQVSTQPVYIGEAACNAFGTRLRQFLSRDEPVAPLPQSNYVKHKALLRMSDPSFRLPNRTYAHLLIKVALRFLGNDYHLMLRKTTLERLDALYRDQCFDDPILLCRLFAIFAIGELYTNRKATSKTSEVPGTGFFMQAMSLFQDLHEEATVSYIEILVLLSLFCLPLNRTKSAYTFAGIALRLSLTLGLHHNVPEGYMISPVEREHRLRVWWSVYTMDRISSSKLGHPVLVRDEDIDADVPSMDGLSPSEREEFSPPEHLIAHLKLARITGDIISDIYGRPRRSKTFVQSVHKILKDLRSWAETLPENIKLIQTSPLRYASRNVASLHLCFNQCVILTTRPILFHVFRSRFEPPTEDNPSPHIQSPMTSALAEACIHAARSSNGLLTQLWVDGGIATFGYFDSQYIFSSTIILMMALALRNSESDRDAIETASDIMQSMVEDGNLPAAGFYQHFLEIRKCFDFNQEHGKQFHGRLDQLAGENNNGNNDGDRSDSATEPVPQNEVTELLAIHTALDDPSIQSFLTQPDIHWGIPGVMESNGDLAAMSRWIFE</sequence>
<dbReference type="InterPro" id="IPR051711">
    <property type="entry name" value="Stress_Response_Reg"/>
</dbReference>
<evidence type="ECO:0000256" key="4">
    <source>
        <dbReference type="ARBA" id="ARBA00023163"/>
    </source>
</evidence>
<accession>V5FRY3</accession>
<dbReference type="EMBL" id="BAUL01000023">
    <property type="protein sequence ID" value="GAD92406.1"/>
    <property type="molecule type" value="Genomic_DNA"/>
</dbReference>
<evidence type="ECO:0000256" key="6">
    <source>
        <dbReference type="SAM" id="MobiDB-lite"/>
    </source>
</evidence>
<dbReference type="Proteomes" id="UP000018001">
    <property type="component" value="Unassembled WGS sequence"/>
</dbReference>
<dbReference type="PANTHER" id="PTHR47540">
    <property type="entry name" value="THIAMINE REPRESSIBLE GENES REGULATORY PROTEIN THI5"/>
    <property type="match status" value="1"/>
</dbReference>
<dbReference type="AlphaFoldDB" id="V5FRY3"/>
<dbReference type="GO" id="GO:0008270">
    <property type="term" value="F:zinc ion binding"/>
    <property type="evidence" value="ECO:0007669"/>
    <property type="project" value="InterPro"/>
</dbReference>
<keyword evidence="9" id="KW-1185">Reference proteome</keyword>
<comment type="caution">
    <text evidence="8">The sequence shown here is derived from an EMBL/GenBank/DDBJ whole genome shotgun (WGS) entry which is preliminary data.</text>
</comment>
<dbReference type="PANTHER" id="PTHR47540:SF6">
    <property type="entry name" value="ZN(II)2CYS6 TRANSCRIPTION FACTOR (EUROFUNG)"/>
    <property type="match status" value="1"/>
</dbReference>
<proteinExistence type="predicted"/>
<dbReference type="eggNOG" id="ENOG502RZ2S">
    <property type="taxonomic scope" value="Eukaryota"/>
</dbReference>
<dbReference type="Pfam" id="PF04082">
    <property type="entry name" value="Fungal_trans"/>
    <property type="match status" value="1"/>
</dbReference>
<protein>
    <submittedName>
        <fullName evidence="8">C6 transcription factor, putative</fullName>
    </submittedName>
</protein>
<gene>
    <name evidence="8" type="ORF">PVAR5_0997</name>
</gene>
<evidence type="ECO:0000256" key="3">
    <source>
        <dbReference type="ARBA" id="ARBA00023125"/>
    </source>
</evidence>
<dbReference type="GO" id="GO:0043565">
    <property type="term" value="F:sequence-specific DNA binding"/>
    <property type="evidence" value="ECO:0007669"/>
    <property type="project" value="TreeGrafter"/>
</dbReference>
<keyword evidence="2" id="KW-0805">Transcription regulation</keyword>
<dbReference type="GO" id="GO:0005634">
    <property type="term" value="C:nucleus"/>
    <property type="evidence" value="ECO:0007669"/>
    <property type="project" value="UniProtKB-SubCell"/>
</dbReference>
<evidence type="ECO:0000256" key="5">
    <source>
        <dbReference type="ARBA" id="ARBA00023242"/>
    </source>
</evidence>
<dbReference type="GO" id="GO:0006351">
    <property type="term" value="P:DNA-templated transcription"/>
    <property type="evidence" value="ECO:0007669"/>
    <property type="project" value="InterPro"/>
</dbReference>
<keyword evidence="4" id="KW-0804">Transcription</keyword>
<dbReference type="HOGENOM" id="CLU_006926_1_1_1"/>
<dbReference type="InterPro" id="IPR007219">
    <property type="entry name" value="XnlR_reg_dom"/>
</dbReference>
<keyword evidence="3" id="KW-0238">DNA-binding</keyword>
<dbReference type="SMART" id="SM00906">
    <property type="entry name" value="Fungal_trans"/>
    <property type="match status" value="1"/>
</dbReference>
<feature type="domain" description="Xylanolytic transcriptional activator regulatory" evidence="7">
    <location>
        <begin position="325"/>
        <end position="399"/>
    </location>
</feature>
<organism evidence="8 9">
    <name type="scientific">Byssochlamys spectabilis (strain No. 5 / NBRC 109023)</name>
    <name type="common">Paecilomyces variotii</name>
    <dbReference type="NCBI Taxonomy" id="1356009"/>
    <lineage>
        <taxon>Eukaryota</taxon>
        <taxon>Fungi</taxon>
        <taxon>Dikarya</taxon>
        <taxon>Ascomycota</taxon>
        <taxon>Pezizomycotina</taxon>
        <taxon>Eurotiomycetes</taxon>
        <taxon>Eurotiomycetidae</taxon>
        <taxon>Eurotiales</taxon>
        <taxon>Thermoascaceae</taxon>
        <taxon>Paecilomyces</taxon>
    </lineage>
</organism>
<reference evidence="9" key="1">
    <citation type="journal article" date="2014" name="Genome Announc.">
        <title>Draft genome sequence of the formaldehyde-resistant fungus Byssochlamys spectabilis No. 5 (anamorph Paecilomyces variotii No. 5) (NBRC109023).</title>
        <authorList>
            <person name="Oka T."/>
            <person name="Ekino K."/>
            <person name="Fukuda K."/>
            <person name="Nomura Y."/>
        </authorList>
    </citation>
    <scope>NUCLEOTIDE SEQUENCE [LARGE SCALE GENOMIC DNA]</scope>
    <source>
        <strain evidence="9">No. 5 / NBRC 109023</strain>
    </source>
</reference>
<feature type="region of interest" description="Disordered" evidence="6">
    <location>
        <begin position="629"/>
        <end position="651"/>
    </location>
</feature>
<evidence type="ECO:0000313" key="8">
    <source>
        <dbReference type="EMBL" id="GAD92406.1"/>
    </source>
</evidence>
<name>V5FRY3_BYSSN</name>
<feature type="region of interest" description="Disordered" evidence="6">
    <location>
        <begin position="110"/>
        <end position="137"/>
    </location>
</feature>
<dbReference type="InParanoid" id="V5FRY3"/>
<dbReference type="GO" id="GO:0045944">
    <property type="term" value="P:positive regulation of transcription by RNA polymerase II"/>
    <property type="evidence" value="ECO:0007669"/>
    <property type="project" value="TreeGrafter"/>
</dbReference>
<evidence type="ECO:0000259" key="7">
    <source>
        <dbReference type="SMART" id="SM00906"/>
    </source>
</evidence>
<evidence type="ECO:0000256" key="1">
    <source>
        <dbReference type="ARBA" id="ARBA00004123"/>
    </source>
</evidence>
<keyword evidence="5" id="KW-0539">Nucleus</keyword>
<comment type="subcellular location">
    <subcellularLocation>
        <location evidence="1">Nucleus</location>
    </subcellularLocation>
</comment>
<dbReference type="OrthoDB" id="3990906at2759"/>